<sequence length="265" mass="27668">MAQPGAESQGSKKTGLIIGGAVAALAVVAGVAFFALKGSVASDDPDENRTAEDVAEDAGPEDGESSEEEAAAEENYEDAEYPDFEPVEYSGSGPEDLELPEGAAESMVTATHRGDGNFIVQGIDAQGENTKNLLVNVSGDYEGTTAMVVVSRSVPSELLQVKEAAGDWTIRIEPLGDAPGLPESGTGDGVFFYEGGETEMDYRYVHKIGHISGFKVMFHGARLMTPYLATANGITDEATDAFTLPEGPGIVAVQSRGDWTLTPAG</sequence>
<feature type="compositionally biased region" description="Acidic residues" evidence="1">
    <location>
        <begin position="53"/>
        <end position="86"/>
    </location>
</feature>
<gene>
    <name evidence="3" type="ORF">ACFPET_06020</name>
</gene>
<evidence type="ECO:0000313" key="3">
    <source>
        <dbReference type="EMBL" id="MFC4334749.1"/>
    </source>
</evidence>
<accession>A0ABV8TVD5</accession>
<evidence type="ECO:0000256" key="2">
    <source>
        <dbReference type="SAM" id="Phobius"/>
    </source>
</evidence>
<protein>
    <submittedName>
        <fullName evidence="3">Uncharacterized protein</fullName>
    </submittedName>
</protein>
<keyword evidence="2" id="KW-1133">Transmembrane helix</keyword>
<dbReference type="EMBL" id="JBHSDK010000009">
    <property type="protein sequence ID" value="MFC4334749.1"/>
    <property type="molecule type" value="Genomic_DNA"/>
</dbReference>
<evidence type="ECO:0000313" key="4">
    <source>
        <dbReference type="Proteomes" id="UP001595823"/>
    </source>
</evidence>
<feature type="transmembrane region" description="Helical" evidence="2">
    <location>
        <begin position="16"/>
        <end position="36"/>
    </location>
</feature>
<feature type="region of interest" description="Disordered" evidence="1">
    <location>
        <begin position="39"/>
        <end position="99"/>
    </location>
</feature>
<keyword evidence="4" id="KW-1185">Reference proteome</keyword>
<reference evidence="4" key="1">
    <citation type="journal article" date="2019" name="Int. J. Syst. Evol. Microbiol.">
        <title>The Global Catalogue of Microorganisms (GCM) 10K type strain sequencing project: providing services to taxonomists for standard genome sequencing and annotation.</title>
        <authorList>
            <consortium name="The Broad Institute Genomics Platform"/>
            <consortium name="The Broad Institute Genome Sequencing Center for Infectious Disease"/>
            <person name="Wu L."/>
            <person name="Ma J."/>
        </authorList>
    </citation>
    <scope>NUCLEOTIDE SEQUENCE [LARGE SCALE GENOMIC DNA]</scope>
    <source>
        <strain evidence="4">IBRC-M 10908</strain>
    </source>
</reference>
<dbReference type="RefSeq" id="WP_380618751.1">
    <property type="nucleotide sequence ID" value="NZ_JBHSDK010000009.1"/>
</dbReference>
<dbReference type="Proteomes" id="UP001595823">
    <property type="component" value="Unassembled WGS sequence"/>
</dbReference>
<proteinExistence type="predicted"/>
<name>A0ABV8TVD5_9ACTN</name>
<evidence type="ECO:0000256" key="1">
    <source>
        <dbReference type="SAM" id="MobiDB-lite"/>
    </source>
</evidence>
<comment type="caution">
    <text evidence="3">The sequence shown here is derived from an EMBL/GenBank/DDBJ whole genome shotgun (WGS) entry which is preliminary data.</text>
</comment>
<keyword evidence="2" id="KW-0472">Membrane</keyword>
<keyword evidence="2" id="KW-0812">Transmembrane</keyword>
<organism evidence="3 4">
    <name type="scientific">Salininema proteolyticum</name>
    <dbReference type="NCBI Taxonomy" id="1607685"/>
    <lineage>
        <taxon>Bacteria</taxon>
        <taxon>Bacillati</taxon>
        <taxon>Actinomycetota</taxon>
        <taxon>Actinomycetes</taxon>
        <taxon>Glycomycetales</taxon>
        <taxon>Glycomycetaceae</taxon>
        <taxon>Salininema</taxon>
    </lineage>
</organism>